<feature type="compositionally biased region" description="Polar residues" evidence="1">
    <location>
        <begin position="35"/>
        <end position="44"/>
    </location>
</feature>
<keyword evidence="2" id="KW-1185">Reference proteome</keyword>
<feature type="region of interest" description="Disordered" evidence="1">
    <location>
        <begin position="27"/>
        <end position="46"/>
    </location>
</feature>
<proteinExistence type="predicted"/>
<evidence type="ECO:0000313" key="2">
    <source>
        <dbReference type="Proteomes" id="UP000035681"/>
    </source>
</evidence>
<organism evidence="3">
    <name type="scientific">Strongyloides stercoralis</name>
    <name type="common">Threadworm</name>
    <dbReference type="NCBI Taxonomy" id="6248"/>
    <lineage>
        <taxon>Eukaryota</taxon>
        <taxon>Metazoa</taxon>
        <taxon>Ecdysozoa</taxon>
        <taxon>Nematoda</taxon>
        <taxon>Chromadorea</taxon>
        <taxon>Rhabditida</taxon>
        <taxon>Tylenchina</taxon>
        <taxon>Panagrolaimomorpha</taxon>
        <taxon>Strongyloidoidea</taxon>
        <taxon>Strongyloididae</taxon>
        <taxon>Strongyloides</taxon>
    </lineage>
</organism>
<sequence length="173" mass="19980">MLSPVIRNGMELYKTNNYSHQRARNLKNQEKNYKKSSSTKSGVKQKTLIDEGSCKPIIRSNIGSKNNITILEKITEGEELNTSNISQSQSSNETNDTNCCIFNKNYKNNQSKKVFQRITDRCASSICRLYYRMKNKRRRNSKNIVKESTANQSYSNEKITYLIVNKNDVALFN</sequence>
<dbReference type="Proteomes" id="UP000035681">
    <property type="component" value="Unplaced"/>
</dbReference>
<reference evidence="3" key="1">
    <citation type="submission" date="2015-08" db="UniProtKB">
        <authorList>
            <consortium name="WormBaseParasite"/>
        </authorList>
    </citation>
    <scope>IDENTIFICATION</scope>
</reference>
<accession>A0A0K0ES53</accession>
<evidence type="ECO:0000313" key="3">
    <source>
        <dbReference type="WBParaSite" id="SSTP_0001228100.1"/>
    </source>
</evidence>
<evidence type="ECO:0000313" key="4">
    <source>
        <dbReference type="WBParaSite" id="TCONS_00014894.p1"/>
    </source>
</evidence>
<name>A0A0K0ES53_STRER</name>
<evidence type="ECO:0000256" key="1">
    <source>
        <dbReference type="SAM" id="MobiDB-lite"/>
    </source>
</evidence>
<protein>
    <submittedName>
        <fullName evidence="3 4">Uncharacterized protein</fullName>
    </submittedName>
</protein>
<dbReference type="WBParaSite" id="SSTP_0001228100.1">
    <property type="protein sequence ID" value="SSTP_0001228100.1"/>
    <property type="gene ID" value="SSTP_0001228100"/>
</dbReference>
<dbReference type="WBParaSite" id="TCONS_00014894.p1">
    <property type="protein sequence ID" value="TCONS_00014894.p1"/>
    <property type="gene ID" value="XLOC_010103"/>
</dbReference>
<dbReference type="AlphaFoldDB" id="A0A0K0ES53"/>